<feature type="compositionally biased region" description="Polar residues" evidence="1">
    <location>
        <begin position="213"/>
        <end position="238"/>
    </location>
</feature>
<sequence>MANIRNIAPVLDVAGAGFRLSLLLNAISSEVSNAGLEVKSISKGVTMFSMMLKHTGQVLQTTDSVHSQEAVETAQSIADESTRVFDEIKDMWVRASGHGADNTTTSTPQQRFRRTFRKHRVTYLLAQLESLQLSLSVMLQIVQLGKVMASTSRSDSPEEVSLKKEAISQERAEAQNALIVRYWQMSNVDVLFEASLREEQEDCKPCIDDGAMQDNQSSPMSSDNTQQNDTNVAPENATSRALVRLPVFSLGELDHMLHQIRDSPRDMVQVSDRAIDPLLERWTVWREVRERRHNRDSGSRYAPSVHNLDEDDEETPFHERYREREGSPRGYYLEGTTTDWRKPNSASARHEAFRRRKQYSGYQPSVSAASSDVEDSPGGSTSSKKRSSRRYVLDSGSESSASESEMAQPKPRRRSSGSPTAERKIQVPGGDVPAAHHFTAPVQPPSWITTNAPGGANRPPSTQPSVTSAQSTASRLSSPAYHPPGHRPWATPDQNPIHHSVSTPLMPAHIPSAPNPFVPPQAVSFPRFGGQVHPQGHPQGYPQVQQHGYSQLNTYAPPSAQTRYVPQSSPRMGLAPRPVSQDGKSARSPSRLSQHGTPVRNHDEKRHSREKSTKQNIRESATKGLLGAGAIAGFLEALEGLSL</sequence>
<proteinExistence type="predicted"/>
<dbReference type="STRING" id="569365.A0A0D2D4W3"/>
<dbReference type="GeneID" id="27341611"/>
<feature type="compositionally biased region" description="Low complexity" evidence="1">
    <location>
        <begin position="364"/>
        <end position="382"/>
    </location>
</feature>
<feature type="compositionally biased region" description="Basic and acidic residues" evidence="1">
    <location>
        <begin position="315"/>
        <end position="327"/>
    </location>
</feature>
<feature type="compositionally biased region" description="Low complexity" evidence="1">
    <location>
        <begin position="395"/>
        <end position="405"/>
    </location>
</feature>
<feature type="region of interest" description="Disordered" evidence="1">
    <location>
        <begin position="292"/>
        <end position="622"/>
    </location>
</feature>
<feature type="compositionally biased region" description="Polar residues" evidence="1">
    <location>
        <begin position="459"/>
        <end position="477"/>
    </location>
</feature>
<protein>
    <recommendedName>
        <fullName evidence="4">Fungal N-terminal domain-containing protein</fullName>
    </recommendedName>
</protein>
<evidence type="ECO:0000313" key="3">
    <source>
        <dbReference type="Proteomes" id="UP000054466"/>
    </source>
</evidence>
<reference evidence="2 3" key="1">
    <citation type="submission" date="2015-01" db="EMBL/GenBank/DDBJ databases">
        <title>The Genome Sequence of Cladophialophora immunda CBS83496.</title>
        <authorList>
            <consortium name="The Broad Institute Genomics Platform"/>
            <person name="Cuomo C."/>
            <person name="de Hoog S."/>
            <person name="Gorbushina A."/>
            <person name="Stielow B."/>
            <person name="Teixiera M."/>
            <person name="Abouelleil A."/>
            <person name="Chapman S.B."/>
            <person name="Priest M."/>
            <person name="Young S.K."/>
            <person name="Wortman J."/>
            <person name="Nusbaum C."/>
            <person name="Birren B."/>
        </authorList>
    </citation>
    <scope>NUCLEOTIDE SEQUENCE [LARGE SCALE GENOMIC DNA]</scope>
    <source>
        <strain evidence="2 3">CBS 83496</strain>
    </source>
</reference>
<dbReference type="RefSeq" id="XP_016250925.1">
    <property type="nucleotide sequence ID" value="XM_016389023.1"/>
</dbReference>
<accession>A0A0D2D4W3</accession>
<name>A0A0D2D4W3_9EURO</name>
<organism evidence="2 3">
    <name type="scientific">Cladophialophora immunda</name>
    <dbReference type="NCBI Taxonomy" id="569365"/>
    <lineage>
        <taxon>Eukaryota</taxon>
        <taxon>Fungi</taxon>
        <taxon>Dikarya</taxon>
        <taxon>Ascomycota</taxon>
        <taxon>Pezizomycotina</taxon>
        <taxon>Eurotiomycetes</taxon>
        <taxon>Chaetothyriomycetidae</taxon>
        <taxon>Chaetothyriales</taxon>
        <taxon>Herpotrichiellaceae</taxon>
        <taxon>Cladophialophora</taxon>
    </lineage>
</organism>
<dbReference type="OrthoDB" id="5431013at2759"/>
<feature type="compositionally biased region" description="Polar residues" evidence="1">
    <location>
        <begin position="550"/>
        <end position="570"/>
    </location>
</feature>
<keyword evidence="3" id="KW-1185">Reference proteome</keyword>
<dbReference type="AlphaFoldDB" id="A0A0D2D4W3"/>
<dbReference type="EMBL" id="KN847041">
    <property type="protein sequence ID" value="KIW30709.1"/>
    <property type="molecule type" value="Genomic_DNA"/>
</dbReference>
<evidence type="ECO:0008006" key="4">
    <source>
        <dbReference type="Google" id="ProtNLM"/>
    </source>
</evidence>
<feature type="compositionally biased region" description="Low complexity" evidence="1">
    <location>
        <begin position="529"/>
        <end position="549"/>
    </location>
</feature>
<feature type="compositionally biased region" description="Polar residues" evidence="1">
    <location>
        <begin position="587"/>
        <end position="596"/>
    </location>
</feature>
<dbReference type="Proteomes" id="UP000054466">
    <property type="component" value="Unassembled WGS sequence"/>
</dbReference>
<evidence type="ECO:0000313" key="2">
    <source>
        <dbReference type="EMBL" id="KIW30709.1"/>
    </source>
</evidence>
<feature type="region of interest" description="Disordered" evidence="1">
    <location>
        <begin position="205"/>
        <end position="238"/>
    </location>
</feature>
<dbReference type="VEuPathDB" id="FungiDB:PV07_02417"/>
<evidence type="ECO:0000256" key="1">
    <source>
        <dbReference type="SAM" id="MobiDB-lite"/>
    </source>
</evidence>
<feature type="compositionally biased region" description="Basic and acidic residues" evidence="1">
    <location>
        <begin position="600"/>
        <end position="621"/>
    </location>
</feature>
<gene>
    <name evidence="2" type="ORF">PV07_02417</name>
</gene>
<dbReference type="HOGENOM" id="CLU_024070_0_0_1"/>